<proteinExistence type="predicted"/>
<reference evidence="1" key="1">
    <citation type="submission" date="2021-04" db="EMBL/GenBank/DDBJ databases">
        <title>Genome sequence of Woronichinia naegeliana from Washington state freshwater lake bloom.</title>
        <authorList>
            <person name="Dreher T.W."/>
        </authorList>
    </citation>
    <scope>NUCLEOTIDE SEQUENCE</scope>
    <source>
        <strain evidence="1">WA131</strain>
    </source>
</reference>
<dbReference type="EMBL" id="CP073041">
    <property type="protein sequence ID" value="UXE63924.1"/>
    <property type="molecule type" value="Genomic_DNA"/>
</dbReference>
<dbReference type="AlphaFoldDB" id="A0A977PYH5"/>
<sequence>MSNQVISNGQTPSNLANIPAIRTFQMDGGGIGNISNSVNLFRGDVNLPLELISLPGRGDLDVKIAIMYQSNIQNLVDTWNLEAPTGILGLGWNMPYEMIAIDNKNTGSSYDDQYYLVSGGGASRLRQDGVNLASDRVTIESWNFETEDYKPWDIRYYPKDEKWVIIKENGVGCIPLKIIH</sequence>
<accession>A0A977PYH5</accession>
<dbReference type="KEGG" id="wna:KA717_16095"/>
<name>A0A977PYH5_9CYAN</name>
<organism evidence="1">
    <name type="scientific">Woronichinia naegeliana WA131</name>
    <dbReference type="NCBI Taxonomy" id="2824559"/>
    <lineage>
        <taxon>Bacteria</taxon>
        <taxon>Bacillati</taxon>
        <taxon>Cyanobacteriota</taxon>
        <taxon>Cyanophyceae</taxon>
        <taxon>Synechococcales</taxon>
        <taxon>Coelosphaeriaceae</taxon>
        <taxon>Woronichinia</taxon>
    </lineage>
</organism>
<evidence type="ECO:0000313" key="1">
    <source>
        <dbReference type="EMBL" id="UXE63924.1"/>
    </source>
</evidence>
<dbReference type="Proteomes" id="UP001065613">
    <property type="component" value="Chromosome"/>
</dbReference>
<gene>
    <name evidence="1" type="ORF">KA717_16095</name>
</gene>
<protein>
    <submittedName>
        <fullName evidence="1">Uncharacterized protein</fullName>
    </submittedName>
</protein>